<dbReference type="PANTHER" id="PTHR44281:SF2">
    <property type="entry name" value="SPINDLE ASSEMBLY ABNORMAL PROTEIN 6 HOMOLOG"/>
    <property type="match status" value="1"/>
</dbReference>
<keyword evidence="9" id="KW-1185">Reference proteome</keyword>
<keyword evidence="4" id="KW-0206">Cytoskeleton</keyword>
<evidence type="ECO:0000256" key="1">
    <source>
        <dbReference type="ARBA" id="ARBA00004300"/>
    </source>
</evidence>
<evidence type="ECO:0000256" key="5">
    <source>
        <dbReference type="ARBA" id="ARBA00023306"/>
    </source>
</evidence>
<gene>
    <name evidence="8" type="ORF">MN116_001518</name>
</gene>
<evidence type="ECO:0000256" key="6">
    <source>
        <dbReference type="SAM" id="Coils"/>
    </source>
</evidence>
<dbReference type="InterPro" id="IPR038558">
    <property type="entry name" value="SAS-6_N_sf"/>
</dbReference>
<dbReference type="GO" id="GO:0005813">
    <property type="term" value="C:centrosome"/>
    <property type="evidence" value="ECO:0007669"/>
    <property type="project" value="UniProtKB-SubCell"/>
</dbReference>
<name>A0AAE2D8U1_SCHME</name>
<keyword evidence="5" id="KW-0131">Cell cycle</keyword>
<dbReference type="EMBL" id="JALJAT010000001">
    <property type="protein sequence ID" value="KAK4474355.1"/>
    <property type="molecule type" value="Genomic_DNA"/>
</dbReference>
<reference evidence="8" key="2">
    <citation type="journal article" date="2023" name="Infect Dis Poverty">
        <title>Chromosome-scale genome of the human blood fluke Schistosoma mekongi and its implications for public health.</title>
        <authorList>
            <person name="Zhou M."/>
            <person name="Xu L."/>
            <person name="Xu D."/>
            <person name="Chen W."/>
            <person name="Khan J."/>
            <person name="Hu Y."/>
            <person name="Huang H."/>
            <person name="Wei H."/>
            <person name="Zhang Y."/>
            <person name="Chusongsang P."/>
            <person name="Tanasarnprasert K."/>
            <person name="Hu X."/>
            <person name="Limpanont Y."/>
            <person name="Lv Z."/>
        </authorList>
    </citation>
    <scope>NUCLEOTIDE SEQUENCE</scope>
    <source>
        <strain evidence="8">LV_2022a</strain>
    </source>
</reference>
<dbReference type="AlphaFoldDB" id="A0AAE2D8U1"/>
<dbReference type="Pfam" id="PF16531">
    <property type="entry name" value="SAS-6_N"/>
    <property type="match status" value="1"/>
</dbReference>
<evidence type="ECO:0000256" key="4">
    <source>
        <dbReference type="ARBA" id="ARBA00023212"/>
    </source>
</evidence>
<sequence>MFYSGRHLVSFDGKNRNLNIDIDLGASCGLTKDLEIRLTDDDDFYFLYSTKITVSEFTNIKQQQGLLINFDEFEQKVVDLLHMCSREESVENSKYGLRFSRKTEENGCGMLQIVEATNFKYLHHLSLNLCAANDEKLKLYLVNRLKKHQAESDKIIKQLNQSVSELKLSLSSAEKATKSIMDEFQSFKAECAAKESNLRFENESTIKELQSRHDKVKTKLEESLSKEKDLANQIQEELQKDFKSRLDLALGNNKNLRDHQSVLQTRVERLQEKLKFSEAENISLTEDIKNLRSQLDTTRQAYELQTETVNQLQTKIYVIEEDMTTKSKQLSELENLLAKEQEQKSQLLEQSEHHCRNIQNLEKHLTSSTDEINKSNEIIKRLQNEVKSFQTKAKLRGQVASEQERLLVSKDSEIQKLNNELDKLRSEIAIVTKLNTQLVGEHNQTLQNLADAQKTIKSNETIITWLNRQIAENDSGYVQNCLKLSPFPAISVSTGVAGSLNSTLNALTVVSTKNENPSAFVTTHLSNARLVQPSDPSRIVPLCDTYTTPIMITSSSNNNILKTLDKKTSEITNDPNTNLHVRNTSSALDDTTNPSIIHTAYLQTSSSSYMVPKENRNLINAKYTLNYTDLCLPTEISKTLTTESANYNGKVRSISDYEIPTKCSGRINYTDDDNYHQPSLASAYFPHALP</sequence>
<organism evidence="8 9">
    <name type="scientific">Schistosoma mekongi</name>
    <name type="common">Parasitic worm</name>
    <dbReference type="NCBI Taxonomy" id="38744"/>
    <lineage>
        <taxon>Eukaryota</taxon>
        <taxon>Metazoa</taxon>
        <taxon>Spiralia</taxon>
        <taxon>Lophotrochozoa</taxon>
        <taxon>Platyhelminthes</taxon>
        <taxon>Trematoda</taxon>
        <taxon>Digenea</taxon>
        <taxon>Strigeidida</taxon>
        <taxon>Schistosomatoidea</taxon>
        <taxon>Schistosomatidae</taxon>
        <taxon>Schistosoma</taxon>
    </lineage>
</organism>
<comment type="caution">
    <text evidence="8">The sequence shown here is derived from an EMBL/GenBank/DDBJ whole genome shotgun (WGS) entry which is preliminary data.</text>
</comment>
<dbReference type="GO" id="GO:0005814">
    <property type="term" value="C:centriole"/>
    <property type="evidence" value="ECO:0007669"/>
    <property type="project" value="TreeGrafter"/>
</dbReference>
<dbReference type="InterPro" id="IPR032396">
    <property type="entry name" value="SAS-6_N"/>
</dbReference>
<keyword evidence="3 6" id="KW-0175">Coiled coil</keyword>
<dbReference type="PANTHER" id="PTHR44281">
    <property type="entry name" value="SPINDLE ASSEMBLY ABNORMAL PROTEIN 6 HOMOLOG"/>
    <property type="match status" value="1"/>
</dbReference>
<dbReference type="Proteomes" id="UP001292079">
    <property type="component" value="Unassembled WGS sequence"/>
</dbReference>
<evidence type="ECO:0000313" key="9">
    <source>
        <dbReference type="Proteomes" id="UP001292079"/>
    </source>
</evidence>
<proteinExistence type="predicted"/>
<evidence type="ECO:0000259" key="7">
    <source>
        <dbReference type="Pfam" id="PF16531"/>
    </source>
</evidence>
<accession>A0AAE2D8U1</accession>
<evidence type="ECO:0000313" key="8">
    <source>
        <dbReference type="EMBL" id="KAK4474355.1"/>
    </source>
</evidence>
<evidence type="ECO:0000256" key="2">
    <source>
        <dbReference type="ARBA" id="ARBA00022490"/>
    </source>
</evidence>
<dbReference type="Gene3D" id="1.20.5.170">
    <property type="match status" value="1"/>
</dbReference>
<protein>
    <recommendedName>
        <fullName evidence="7">Spindle assembly abnormal protein 6 N-terminal domain-containing protein</fullName>
    </recommendedName>
</protein>
<comment type="subcellular location">
    <subcellularLocation>
        <location evidence="1">Cytoplasm</location>
        <location evidence="1">Cytoskeleton</location>
        <location evidence="1">Microtubule organizing center</location>
        <location evidence="1">Centrosome</location>
    </subcellularLocation>
</comment>
<dbReference type="Gene3D" id="2.170.210.20">
    <property type="entry name" value="Spindle assembly abnormal protein 6, N-terminal domain"/>
    <property type="match status" value="1"/>
</dbReference>
<evidence type="ECO:0000256" key="3">
    <source>
        <dbReference type="ARBA" id="ARBA00023054"/>
    </source>
</evidence>
<dbReference type="CDD" id="cd10142">
    <property type="entry name" value="HD_SAS6_N"/>
    <property type="match status" value="1"/>
</dbReference>
<feature type="domain" description="Spindle assembly abnormal protein 6 N-terminal" evidence="7">
    <location>
        <begin position="30"/>
        <end position="129"/>
    </location>
</feature>
<feature type="coiled-coil region" evidence="6">
    <location>
        <begin position="206"/>
        <end position="434"/>
    </location>
</feature>
<dbReference type="GO" id="GO:0007099">
    <property type="term" value="P:centriole replication"/>
    <property type="evidence" value="ECO:0007669"/>
    <property type="project" value="TreeGrafter"/>
</dbReference>
<keyword evidence="2" id="KW-0963">Cytoplasm</keyword>
<reference evidence="8" key="1">
    <citation type="submission" date="2022-04" db="EMBL/GenBank/DDBJ databases">
        <authorList>
            <person name="Xu L."/>
            <person name="Lv Z."/>
        </authorList>
    </citation>
    <scope>NUCLEOTIDE SEQUENCE</scope>
    <source>
        <strain evidence="8">LV_2022a</strain>
    </source>
</reference>